<name>A0ABQ4YNP1_9ASTR</name>
<feature type="compositionally biased region" description="Basic and acidic residues" evidence="1">
    <location>
        <begin position="38"/>
        <end position="48"/>
    </location>
</feature>
<dbReference type="EMBL" id="BQNB010010568">
    <property type="protein sequence ID" value="GJS79046.1"/>
    <property type="molecule type" value="Genomic_DNA"/>
</dbReference>
<accession>A0ABQ4YNP1</accession>
<feature type="region of interest" description="Disordered" evidence="1">
    <location>
        <begin position="38"/>
        <end position="80"/>
    </location>
</feature>
<evidence type="ECO:0000313" key="3">
    <source>
        <dbReference type="Proteomes" id="UP001151760"/>
    </source>
</evidence>
<sequence>MHASGGTRSNSFVWPMDNLEERIANLEMMFACLKNKKMLERQENKPNKETPSSDGTTDEDIAEFKVASKSKSSTSKPKKVTAHNVVTQKVQTKAFPAKSPVPIRNGILGLAAVHTWACTGNKTFGTRKPKDAIVVGQARKGKKKV</sequence>
<evidence type="ECO:0000256" key="1">
    <source>
        <dbReference type="SAM" id="MobiDB-lite"/>
    </source>
</evidence>
<evidence type="ECO:0000313" key="2">
    <source>
        <dbReference type="EMBL" id="GJS79046.1"/>
    </source>
</evidence>
<keyword evidence="3" id="KW-1185">Reference proteome</keyword>
<feature type="compositionally biased region" description="Low complexity" evidence="1">
    <location>
        <begin position="65"/>
        <end position="75"/>
    </location>
</feature>
<reference evidence="2" key="2">
    <citation type="submission" date="2022-01" db="EMBL/GenBank/DDBJ databases">
        <authorList>
            <person name="Yamashiro T."/>
            <person name="Shiraishi A."/>
            <person name="Satake H."/>
            <person name="Nakayama K."/>
        </authorList>
    </citation>
    <scope>NUCLEOTIDE SEQUENCE</scope>
</reference>
<proteinExistence type="predicted"/>
<reference evidence="2" key="1">
    <citation type="journal article" date="2022" name="Int. J. Mol. Sci.">
        <title>Draft Genome of Tanacetum Coccineum: Genomic Comparison of Closely Related Tanacetum-Family Plants.</title>
        <authorList>
            <person name="Yamashiro T."/>
            <person name="Shiraishi A."/>
            <person name="Nakayama K."/>
            <person name="Satake H."/>
        </authorList>
    </citation>
    <scope>NUCLEOTIDE SEQUENCE</scope>
</reference>
<organism evidence="2 3">
    <name type="scientific">Tanacetum coccineum</name>
    <dbReference type="NCBI Taxonomy" id="301880"/>
    <lineage>
        <taxon>Eukaryota</taxon>
        <taxon>Viridiplantae</taxon>
        <taxon>Streptophyta</taxon>
        <taxon>Embryophyta</taxon>
        <taxon>Tracheophyta</taxon>
        <taxon>Spermatophyta</taxon>
        <taxon>Magnoliopsida</taxon>
        <taxon>eudicotyledons</taxon>
        <taxon>Gunneridae</taxon>
        <taxon>Pentapetalae</taxon>
        <taxon>asterids</taxon>
        <taxon>campanulids</taxon>
        <taxon>Asterales</taxon>
        <taxon>Asteraceae</taxon>
        <taxon>Asteroideae</taxon>
        <taxon>Anthemideae</taxon>
        <taxon>Anthemidinae</taxon>
        <taxon>Tanacetum</taxon>
    </lineage>
</organism>
<dbReference type="Proteomes" id="UP001151760">
    <property type="component" value="Unassembled WGS sequence"/>
</dbReference>
<protein>
    <submittedName>
        <fullName evidence="2">Uncharacterized protein</fullName>
    </submittedName>
</protein>
<comment type="caution">
    <text evidence="2">The sequence shown here is derived from an EMBL/GenBank/DDBJ whole genome shotgun (WGS) entry which is preliminary data.</text>
</comment>
<gene>
    <name evidence="2" type="ORF">Tco_0728927</name>
</gene>